<dbReference type="SUPFAM" id="SSF52540">
    <property type="entry name" value="P-loop containing nucleoside triphosphate hydrolases"/>
    <property type="match status" value="1"/>
</dbReference>
<evidence type="ECO:0000256" key="7">
    <source>
        <dbReference type="ARBA" id="ARBA00022753"/>
    </source>
</evidence>
<proteinExistence type="predicted"/>
<dbReference type="CDD" id="cd00052">
    <property type="entry name" value="EH"/>
    <property type="match status" value="1"/>
</dbReference>
<evidence type="ECO:0000256" key="1">
    <source>
        <dbReference type="ARBA" id="ARBA00004125"/>
    </source>
</evidence>
<dbReference type="PANTHER" id="PTHR11216:SF31">
    <property type="entry name" value="AT21416P"/>
    <property type="match status" value="1"/>
</dbReference>
<dbReference type="GO" id="GO:0005886">
    <property type="term" value="C:plasma membrane"/>
    <property type="evidence" value="ECO:0007669"/>
    <property type="project" value="UniProtKB-SubCell"/>
</dbReference>
<dbReference type="Pfam" id="PF18150">
    <property type="entry name" value="DUF5600"/>
    <property type="match status" value="1"/>
</dbReference>
<gene>
    <name evidence="15" type="primary">LOC112688576</name>
</gene>
<evidence type="ECO:0000259" key="12">
    <source>
        <dbReference type="PROSITE" id="PS50222"/>
    </source>
</evidence>
<dbReference type="Proteomes" id="UP000694846">
    <property type="component" value="Unplaced"/>
</dbReference>
<dbReference type="InterPro" id="IPR045063">
    <property type="entry name" value="Dynamin_N"/>
</dbReference>
<keyword evidence="3" id="KW-1003">Cell membrane</keyword>
<dbReference type="OrthoDB" id="1716625at2759"/>
<evidence type="ECO:0000256" key="2">
    <source>
        <dbReference type="ARBA" id="ARBA00004413"/>
    </source>
</evidence>
<dbReference type="InterPro" id="IPR031692">
    <property type="entry name" value="EHD_N"/>
</dbReference>
<dbReference type="GO" id="GO:0005524">
    <property type="term" value="F:ATP binding"/>
    <property type="evidence" value="ECO:0007669"/>
    <property type="project" value="UniProtKB-KW"/>
</dbReference>
<dbReference type="GO" id="GO:0006897">
    <property type="term" value="P:endocytosis"/>
    <property type="evidence" value="ECO:0007669"/>
    <property type="project" value="TreeGrafter"/>
</dbReference>
<dbReference type="InterPro" id="IPR040990">
    <property type="entry name" value="DUF5600"/>
</dbReference>
<dbReference type="PROSITE" id="PS00018">
    <property type="entry name" value="EF_HAND_1"/>
    <property type="match status" value="1"/>
</dbReference>
<name>A0A8B8G313_9HEMI</name>
<protein>
    <submittedName>
        <fullName evidence="15">EH domain-containing protein 3-like</fullName>
    </submittedName>
</protein>
<dbReference type="PROSITE" id="PS50031">
    <property type="entry name" value="EH"/>
    <property type="match status" value="1"/>
</dbReference>
<evidence type="ECO:0000256" key="9">
    <source>
        <dbReference type="ARBA" id="ARBA00022840"/>
    </source>
</evidence>
<keyword evidence="8" id="KW-0106">Calcium</keyword>
<dbReference type="InterPro" id="IPR002048">
    <property type="entry name" value="EF_hand_dom"/>
</dbReference>
<dbReference type="AlphaFoldDB" id="A0A8B8G313"/>
<evidence type="ECO:0000313" key="15">
    <source>
        <dbReference type="RefSeq" id="XP_025417624.1"/>
    </source>
</evidence>
<dbReference type="GO" id="GO:0005525">
    <property type="term" value="F:GTP binding"/>
    <property type="evidence" value="ECO:0007669"/>
    <property type="project" value="InterPro"/>
</dbReference>
<dbReference type="GO" id="GO:0010008">
    <property type="term" value="C:endosome membrane"/>
    <property type="evidence" value="ECO:0007669"/>
    <property type="project" value="UniProtKB-SubCell"/>
</dbReference>
<keyword evidence="10" id="KW-0472">Membrane</keyword>
<keyword evidence="5" id="KW-0479">Metal-binding</keyword>
<reference evidence="15" key="1">
    <citation type="submission" date="2025-08" db="UniProtKB">
        <authorList>
            <consortium name="RefSeq"/>
        </authorList>
    </citation>
    <scope>IDENTIFICATION</scope>
    <source>
        <tissue evidence="15">Whole body</tissue>
    </source>
</reference>
<dbReference type="GO" id="GO:0016197">
    <property type="term" value="P:endosomal transport"/>
    <property type="evidence" value="ECO:0007669"/>
    <property type="project" value="TreeGrafter"/>
</dbReference>
<dbReference type="InterPro" id="IPR000261">
    <property type="entry name" value="EH_dom"/>
</dbReference>
<dbReference type="RefSeq" id="XP_025417624.1">
    <property type="nucleotide sequence ID" value="XM_025561839.1"/>
</dbReference>
<dbReference type="SMART" id="SM00027">
    <property type="entry name" value="EH"/>
    <property type="match status" value="1"/>
</dbReference>
<dbReference type="GeneID" id="112688576"/>
<keyword evidence="7" id="KW-0967">Endosome</keyword>
<organism evidence="14 15">
    <name type="scientific">Sipha flava</name>
    <name type="common">yellow sugarcane aphid</name>
    <dbReference type="NCBI Taxonomy" id="143950"/>
    <lineage>
        <taxon>Eukaryota</taxon>
        <taxon>Metazoa</taxon>
        <taxon>Ecdysozoa</taxon>
        <taxon>Arthropoda</taxon>
        <taxon>Hexapoda</taxon>
        <taxon>Insecta</taxon>
        <taxon>Pterygota</taxon>
        <taxon>Neoptera</taxon>
        <taxon>Paraneoptera</taxon>
        <taxon>Hemiptera</taxon>
        <taxon>Sternorrhyncha</taxon>
        <taxon>Aphidomorpha</taxon>
        <taxon>Aphidoidea</taxon>
        <taxon>Aphididae</taxon>
        <taxon>Sipha</taxon>
    </lineage>
</organism>
<evidence type="ECO:0000256" key="3">
    <source>
        <dbReference type="ARBA" id="ARBA00022475"/>
    </source>
</evidence>
<dbReference type="PANTHER" id="PTHR11216">
    <property type="entry name" value="EH DOMAIN"/>
    <property type="match status" value="1"/>
</dbReference>
<evidence type="ECO:0000256" key="8">
    <source>
        <dbReference type="ARBA" id="ARBA00022837"/>
    </source>
</evidence>
<dbReference type="GO" id="GO:0005509">
    <property type="term" value="F:calcium ion binding"/>
    <property type="evidence" value="ECO:0007669"/>
    <property type="project" value="InterPro"/>
</dbReference>
<dbReference type="Gene3D" id="1.10.238.10">
    <property type="entry name" value="EF-hand"/>
    <property type="match status" value="1"/>
</dbReference>
<evidence type="ECO:0000313" key="14">
    <source>
        <dbReference type="Proteomes" id="UP000694846"/>
    </source>
</evidence>
<dbReference type="PROSITE" id="PS50222">
    <property type="entry name" value="EF_HAND_2"/>
    <property type="match status" value="1"/>
</dbReference>
<accession>A0A8B8G313</accession>
<dbReference type="Pfam" id="PF12763">
    <property type="entry name" value="EH"/>
    <property type="match status" value="1"/>
</dbReference>
<keyword evidence="6" id="KW-0547">Nucleotide-binding</keyword>
<evidence type="ECO:0000256" key="4">
    <source>
        <dbReference type="ARBA" id="ARBA00022553"/>
    </source>
</evidence>
<dbReference type="Gene3D" id="3.40.50.300">
    <property type="entry name" value="P-loop containing nucleotide triphosphate hydrolases"/>
    <property type="match status" value="1"/>
</dbReference>
<keyword evidence="14" id="KW-1185">Reference proteome</keyword>
<dbReference type="SUPFAM" id="SSF47473">
    <property type="entry name" value="EF-hand"/>
    <property type="match status" value="1"/>
</dbReference>
<evidence type="ECO:0000256" key="10">
    <source>
        <dbReference type="ARBA" id="ARBA00023136"/>
    </source>
</evidence>
<feature type="domain" description="EH" evidence="11">
    <location>
        <begin position="461"/>
        <end position="549"/>
    </location>
</feature>
<keyword evidence="4" id="KW-0597">Phosphoprotein</keyword>
<feature type="domain" description="Dynamin-type G" evidence="13">
    <location>
        <begin position="74"/>
        <end position="307"/>
    </location>
</feature>
<keyword evidence="9" id="KW-0067">ATP-binding</keyword>
<feature type="domain" description="EF-hand" evidence="12">
    <location>
        <begin position="493"/>
        <end position="528"/>
    </location>
</feature>
<dbReference type="Gene3D" id="1.10.268.20">
    <property type="match status" value="1"/>
</dbReference>
<evidence type="ECO:0000256" key="6">
    <source>
        <dbReference type="ARBA" id="ARBA00022741"/>
    </source>
</evidence>
<dbReference type="PROSITE" id="PS51718">
    <property type="entry name" value="G_DYNAMIN_2"/>
    <property type="match status" value="1"/>
</dbReference>
<comment type="subcellular location">
    <subcellularLocation>
        <location evidence="2">Cell membrane</location>
        <topology evidence="2">Peripheral membrane protein</topology>
        <orientation evidence="2">Cytoplasmic side</orientation>
    </subcellularLocation>
    <subcellularLocation>
        <location evidence="1">Endosome membrane</location>
        <topology evidence="1">Peripheral membrane protein</topology>
        <orientation evidence="1">Cytoplasmic side</orientation>
    </subcellularLocation>
</comment>
<evidence type="ECO:0000259" key="11">
    <source>
        <dbReference type="PROSITE" id="PS50031"/>
    </source>
</evidence>
<dbReference type="Pfam" id="PF00350">
    <property type="entry name" value="Dynamin_N"/>
    <property type="match status" value="1"/>
</dbReference>
<dbReference type="InterPro" id="IPR027417">
    <property type="entry name" value="P-loop_NTPase"/>
</dbReference>
<evidence type="ECO:0000259" key="13">
    <source>
        <dbReference type="PROSITE" id="PS51718"/>
    </source>
</evidence>
<sequence>MTNVLPYCYVRCCNTLRKNPNFRKIIHRSFYKNFMKDRTSLDHLKNVYKSKLLPLEKRYLYHEFHLPPLTDQDFEAKPMVLFVGQYSTGKTSMIRYLIEKDYPGIRIGPEPTTDKFMVVMGGDKEQSIPGNALVADPTKQFSDLSRFGNKFLKKLHCGIVNTPLLDSITFVDTPGILSGEKQRAQRDYNFNDTLNWFAERSDMIVLTFDANKLDISDELKEAIDVLKAHDSKLRIVLNKADTINGRALLRVHGALMWALGKTIVSPEVPRVYIGSFWDQPYSIINDVNQAMFNEEENDLFQDIKSLPYESVMSKLNHIGKRAKTAIVHAYIISELRSRLPLISMFMNKSKYQNELINNLEDLFNDIQVMNKNLSSGDFPDVNKMKAALKGKNFSLFNCLDKKLIERATNLMDGLNMEMTINEVDVQSNTIANKNDTSCPFNAKMKSIDEGKFEEGWIVDYYRKPYDKIFDSLQKINGKVLRSAAKEEFLKTKFPNSVLSKIWKLADIDNDGLLDSDEFALAMYLVKIKLEGCELPATLPKHLIPPSKHKKIDLHNNS</sequence>
<evidence type="ECO:0000256" key="5">
    <source>
        <dbReference type="ARBA" id="ARBA00022723"/>
    </source>
</evidence>
<dbReference type="InterPro" id="IPR011992">
    <property type="entry name" value="EF-hand-dom_pair"/>
</dbReference>
<dbReference type="CDD" id="cd09913">
    <property type="entry name" value="EHD"/>
    <property type="match status" value="1"/>
</dbReference>
<dbReference type="InterPro" id="IPR030381">
    <property type="entry name" value="G_DYNAMIN_dom"/>
</dbReference>
<dbReference type="InterPro" id="IPR018247">
    <property type="entry name" value="EF_Hand_1_Ca_BS"/>
</dbReference>
<dbReference type="Pfam" id="PF16880">
    <property type="entry name" value="EHD_N"/>
    <property type="match status" value="1"/>
</dbReference>